<dbReference type="InterPro" id="IPR011761">
    <property type="entry name" value="ATP-grasp"/>
</dbReference>
<evidence type="ECO:0000313" key="7">
    <source>
        <dbReference type="Proteomes" id="UP000198990"/>
    </source>
</evidence>
<dbReference type="STRING" id="228957.SAMN04488008_101664"/>
<keyword evidence="1 6" id="KW-0436">Ligase</keyword>
<dbReference type="Proteomes" id="UP000198990">
    <property type="component" value="Unassembled WGS sequence"/>
</dbReference>
<dbReference type="PANTHER" id="PTHR43585:SF2">
    <property type="entry name" value="ATP-GRASP ENZYME FSQD"/>
    <property type="match status" value="1"/>
</dbReference>
<evidence type="ECO:0000256" key="3">
    <source>
        <dbReference type="ARBA" id="ARBA00022840"/>
    </source>
</evidence>
<dbReference type="SUPFAM" id="SSF56059">
    <property type="entry name" value="Glutathione synthetase ATP-binding domain-like"/>
    <property type="match status" value="1"/>
</dbReference>
<reference evidence="7" key="1">
    <citation type="submission" date="2016-10" db="EMBL/GenBank/DDBJ databases">
        <authorList>
            <person name="Varghese N."/>
            <person name="Submissions S."/>
        </authorList>
    </citation>
    <scope>NUCLEOTIDE SEQUENCE [LARGE SCALE GENOMIC DNA]</scope>
    <source>
        <strain evidence="7">DSM 16471</strain>
    </source>
</reference>
<dbReference type="Gene3D" id="3.30.470.20">
    <property type="entry name" value="ATP-grasp fold, B domain"/>
    <property type="match status" value="1"/>
</dbReference>
<dbReference type="InterPro" id="IPR003806">
    <property type="entry name" value="ATP-grasp_PylC-type"/>
</dbReference>
<keyword evidence="3 4" id="KW-0067">ATP-binding</keyword>
<feature type="domain" description="ATP-grasp" evidence="5">
    <location>
        <begin position="125"/>
        <end position="307"/>
    </location>
</feature>
<dbReference type="GO" id="GO:0005524">
    <property type="term" value="F:ATP binding"/>
    <property type="evidence" value="ECO:0007669"/>
    <property type="project" value="UniProtKB-UniRule"/>
</dbReference>
<evidence type="ECO:0000313" key="6">
    <source>
        <dbReference type="EMBL" id="SEK53652.1"/>
    </source>
</evidence>
<evidence type="ECO:0000256" key="4">
    <source>
        <dbReference type="PROSITE-ProRule" id="PRU00409"/>
    </source>
</evidence>
<dbReference type="PROSITE" id="PS50975">
    <property type="entry name" value="ATP_GRASP"/>
    <property type="match status" value="1"/>
</dbReference>
<evidence type="ECO:0000259" key="5">
    <source>
        <dbReference type="PROSITE" id="PS50975"/>
    </source>
</evidence>
<dbReference type="OrthoDB" id="9803907at2"/>
<dbReference type="InterPro" id="IPR013815">
    <property type="entry name" value="ATP_grasp_subdomain_1"/>
</dbReference>
<sequence>MKKKDCISILIPDGQGFLATPVINCLAASNQFKIYLLSNLKYTPMRFSRFVNHFSYSPKTENDEDWIHTIDNTVENHGIDFIMPVSEDSIRKLILHKSKLKAAKKLMLLPELDNFDTANDKALLSQHLHTFDIPYPKGCLVSNMAELNKIETLNFPVISKPTIGYGGGKHIHLFKNMDTLKTHFKNNDFLGIHIIQEYIEGYDIDCSVLCKAGEILTYTIQKGILSDASGFSPSDAHVFVQEPKLFSVVEKLMKTLNWSGIAHIDLRFDENAQQFKVIEINPRFWLSLEASLHAGFNFPELSYKLSTGQTLITPKFNECSYWSLKGLKLKQKKKVLFRWKFLIKHTGLKFFIKDPVPIFYRFFALRFGKVESVHDFSN</sequence>
<dbReference type="Gene3D" id="3.30.1490.20">
    <property type="entry name" value="ATP-grasp fold, A domain"/>
    <property type="match status" value="1"/>
</dbReference>
<dbReference type="Pfam" id="PF02655">
    <property type="entry name" value="ATP-grasp_3"/>
    <property type="match status" value="1"/>
</dbReference>
<dbReference type="EMBL" id="FNZN01000001">
    <property type="protein sequence ID" value="SEK53652.1"/>
    <property type="molecule type" value="Genomic_DNA"/>
</dbReference>
<keyword evidence="7" id="KW-1185">Reference proteome</keyword>
<gene>
    <name evidence="6" type="ORF">SAMN04488008_101664</name>
</gene>
<name>A0A1H7HVP5_9FLAO</name>
<proteinExistence type="predicted"/>
<protein>
    <submittedName>
        <fullName evidence="6">Predicted ATP-dependent carboligase, ATP-grasp superfamily</fullName>
    </submittedName>
</protein>
<accession>A0A1H7HVP5</accession>
<dbReference type="Gene3D" id="3.40.50.20">
    <property type="match status" value="1"/>
</dbReference>
<keyword evidence="2 4" id="KW-0547">Nucleotide-binding</keyword>
<dbReference type="RefSeq" id="WP_091619776.1">
    <property type="nucleotide sequence ID" value="NZ_FNZN01000001.1"/>
</dbReference>
<dbReference type="GO" id="GO:0046872">
    <property type="term" value="F:metal ion binding"/>
    <property type="evidence" value="ECO:0007669"/>
    <property type="project" value="InterPro"/>
</dbReference>
<dbReference type="GO" id="GO:0016874">
    <property type="term" value="F:ligase activity"/>
    <property type="evidence" value="ECO:0007669"/>
    <property type="project" value="UniProtKB-KW"/>
</dbReference>
<dbReference type="AlphaFoldDB" id="A0A1H7HVP5"/>
<evidence type="ECO:0000256" key="1">
    <source>
        <dbReference type="ARBA" id="ARBA00022598"/>
    </source>
</evidence>
<dbReference type="PANTHER" id="PTHR43585">
    <property type="entry name" value="FUMIPYRROLE BIOSYNTHESIS PROTEIN C"/>
    <property type="match status" value="1"/>
</dbReference>
<evidence type="ECO:0000256" key="2">
    <source>
        <dbReference type="ARBA" id="ARBA00022741"/>
    </source>
</evidence>
<dbReference type="InterPro" id="IPR052032">
    <property type="entry name" value="ATP-dep_AA_Ligase"/>
</dbReference>
<organism evidence="6 7">
    <name type="scientific">Maribacter orientalis</name>
    <dbReference type="NCBI Taxonomy" id="228957"/>
    <lineage>
        <taxon>Bacteria</taxon>
        <taxon>Pseudomonadati</taxon>
        <taxon>Bacteroidota</taxon>
        <taxon>Flavobacteriia</taxon>
        <taxon>Flavobacteriales</taxon>
        <taxon>Flavobacteriaceae</taxon>
        <taxon>Maribacter</taxon>
    </lineage>
</organism>